<name>A0A327RRN1_9FLAO</name>
<comment type="caution">
    <text evidence="1">The sequence shown here is derived from an EMBL/GenBank/DDBJ whole genome shotgun (WGS) entry which is preliminary data.</text>
</comment>
<protein>
    <submittedName>
        <fullName evidence="1">Uncharacterized protein</fullName>
    </submittedName>
</protein>
<reference evidence="1 2" key="1">
    <citation type="submission" date="2018-06" db="EMBL/GenBank/DDBJ databases">
        <title>Genomic Encyclopedia of Archaeal and Bacterial Type Strains, Phase II (KMG-II): from individual species to whole genera.</title>
        <authorList>
            <person name="Goeker M."/>
        </authorList>
    </citation>
    <scope>NUCLEOTIDE SEQUENCE [LARGE SCALE GENOMIC DNA]</scope>
    <source>
        <strain evidence="1 2">DSM 12408</strain>
    </source>
</reference>
<dbReference type="AlphaFoldDB" id="A0A327RRN1"/>
<dbReference type="EMBL" id="QLLQ01000028">
    <property type="protein sequence ID" value="RAJ18632.1"/>
    <property type="molecule type" value="Genomic_DNA"/>
</dbReference>
<accession>A0A327RRN1</accession>
<dbReference type="Proteomes" id="UP000248987">
    <property type="component" value="Unassembled WGS sequence"/>
</dbReference>
<proteinExistence type="predicted"/>
<evidence type="ECO:0000313" key="2">
    <source>
        <dbReference type="Proteomes" id="UP000248987"/>
    </source>
</evidence>
<evidence type="ECO:0000313" key="1">
    <source>
        <dbReference type="EMBL" id="RAJ18632.1"/>
    </source>
</evidence>
<sequence>MDEPHFNINHLDEITSRLGNTKYRIKHDLIENPGAFKDFDDMINEPGLFWEKYSNGDFITGSNLEKWAQWKWFKDLTQKARLFEDVTGLESFKLVSGITDNTKIVKQVTLEVNGTKIRIDYIGIDDMGLIHLGEAKFSTKIKNWSTDWLSASTKNQKIVFQLFEDNLVNSIIIKATDVRKMKSLRSMFGLSNTASIPPINFRNTSLSIFGSNANEQTIKSVILLK</sequence>
<keyword evidence="2" id="KW-1185">Reference proteome</keyword>
<gene>
    <name evidence="1" type="ORF">LX77_03790</name>
</gene>
<organism evidence="1 2">
    <name type="scientific">Gelidibacter algens</name>
    <dbReference type="NCBI Taxonomy" id="49280"/>
    <lineage>
        <taxon>Bacteria</taxon>
        <taxon>Pseudomonadati</taxon>
        <taxon>Bacteroidota</taxon>
        <taxon>Flavobacteriia</taxon>
        <taxon>Flavobacteriales</taxon>
        <taxon>Flavobacteriaceae</taxon>
        <taxon>Gelidibacter</taxon>
    </lineage>
</organism>